<evidence type="ECO:0000313" key="2">
    <source>
        <dbReference type="Proteomes" id="UP000887575"/>
    </source>
</evidence>
<protein>
    <recommendedName>
        <fullName evidence="1">C-type lectin domain-containing protein</fullName>
    </recommendedName>
</protein>
<dbReference type="InterPro" id="IPR016186">
    <property type="entry name" value="C-type_lectin-like/link_sf"/>
</dbReference>
<accession>A0AAF3FA26</accession>
<organism evidence="2 3">
    <name type="scientific">Mesorhabditis belari</name>
    <dbReference type="NCBI Taxonomy" id="2138241"/>
    <lineage>
        <taxon>Eukaryota</taxon>
        <taxon>Metazoa</taxon>
        <taxon>Ecdysozoa</taxon>
        <taxon>Nematoda</taxon>
        <taxon>Chromadorea</taxon>
        <taxon>Rhabditida</taxon>
        <taxon>Rhabditina</taxon>
        <taxon>Rhabditomorpha</taxon>
        <taxon>Rhabditoidea</taxon>
        <taxon>Rhabditidae</taxon>
        <taxon>Mesorhabditinae</taxon>
        <taxon>Mesorhabditis</taxon>
    </lineage>
</organism>
<keyword evidence="2" id="KW-1185">Reference proteome</keyword>
<dbReference type="SUPFAM" id="SSF56436">
    <property type="entry name" value="C-type lectin-like"/>
    <property type="match status" value="1"/>
</dbReference>
<proteinExistence type="predicted"/>
<reference evidence="3" key="1">
    <citation type="submission" date="2024-02" db="UniProtKB">
        <authorList>
            <consortium name="WormBaseParasite"/>
        </authorList>
    </citation>
    <scope>IDENTIFICATION</scope>
</reference>
<feature type="domain" description="C-type lectin" evidence="1">
    <location>
        <begin position="85"/>
        <end position="183"/>
    </location>
</feature>
<dbReference type="InterPro" id="IPR001304">
    <property type="entry name" value="C-type_lectin-like"/>
</dbReference>
<dbReference type="Pfam" id="PF00059">
    <property type="entry name" value="Lectin_C"/>
    <property type="match status" value="1"/>
</dbReference>
<dbReference type="WBParaSite" id="MBELARI_LOCUS3747">
    <property type="protein sequence ID" value="MBELARI_LOCUS3747"/>
    <property type="gene ID" value="MBELARI_LOCUS3747"/>
</dbReference>
<name>A0AAF3FA26_9BILA</name>
<dbReference type="InterPro" id="IPR016187">
    <property type="entry name" value="CTDL_fold"/>
</dbReference>
<evidence type="ECO:0000259" key="1">
    <source>
        <dbReference type="PROSITE" id="PS50041"/>
    </source>
</evidence>
<dbReference type="AlphaFoldDB" id="A0AAF3FA26"/>
<dbReference type="InterPro" id="IPR050111">
    <property type="entry name" value="C-type_lectin/snaclec_domain"/>
</dbReference>
<dbReference type="Proteomes" id="UP000887575">
    <property type="component" value="Unassembled WGS sequence"/>
</dbReference>
<dbReference type="PANTHER" id="PTHR22803">
    <property type="entry name" value="MANNOSE, PHOSPHOLIPASE, LECTIN RECEPTOR RELATED"/>
    <property type="match status" value="1"/>
</dbReference>
<sequence>MAVERQSFDDERDASLLTICRAQLASTQTKLKDEKGISQSLKGNLNECEAERTVLRGAKISSDKELREISAIESKCPFTWRYYNETNSCYYYQGFSKDGQGKMITYDWETAEANCVLMGGHLVSIHSTNEKNFVKKLIAFNVKGLNPSATSPNPCAYSEFYVWNGLRITNGKRKWIDGTNDDYYSKNDDYKAAHDYLMCNDEANENNYHYYGPIRLNARYVCKKAAIN</sequence>
<evidence type="ECO:0000313" key="3">
    <source>
        <dbReference type="WBParaSite" id="MBELARI_LOCUS3747"/>
    </source>
</evidence>
<dbReference type="SMART" id="SM00034">
    <property type="entry name" value="CLECT"/>
    <property type="match status" value="1"/>
</dbReference>
<dbReference type="Gene3D" id="3.10.100.10">
    <property type="entry name" value="Mannose-Binding Protein A, subunit A"/>
    <property type="match status" value="1"/>
</dbReference>
<dbReference type="PROSITE" id="PS50041">
    <property type="entry name" value="C_TYPE_LECTIN_2"/>
    <property type="match status" value="1"/>
</dbReference>